<dbReference type="EMBL" id="CAJNDS010000475">
    <property type="protein sequence ID" value="CAE7209813.1"/>
    <property type="molecule type" value="Genomic_DNA"/>
</dbReference>
<dbReference type="AlphaFoldDB" id="A0A812JM55"/>
<reference evidence="1" key="1">
    <citation type="submission" date="2021-02" db="EMBL/GenBank/DDBJ databases">
        <authorList>
            <person name="Dougan E. K."/>
            <person name="Rhodes N."/>
            <person name="Thang M."/>
            <person name="Chan C."/>
        </authorList>
    </citation>
    <scope>NUCLEOTIDE SEQUENCE</scope>
</reference>
<dbReference type="OrthoDB" id="446635at2759"/>
<organism evidence="1 2">
    <name type="scientific">Symbiodinium natans</name>
    <dbReference type="NCBI Taxonomy" id="878477"/>
    <lineage>
        <taxon>Eukaryota</taxon>
        <taxon>Sar</taxon>
        <taxon>Alveolata</taxon>
        <taxon>Dinophyceae</taxon>
        <taxon>Suessiales</taxon>
        <taxon>Symbiodiniaceae</taxon>
        <taxon>Symbiodinium</taxon>
    </lineage>
</organism>
<sequence>MVAPLTDEKRAKELAKLMHGYLANDMGLELKKFSAKDARLEAFGAFMGLLRASNPVFEQKQALRALKVRCPLAQRFPTVHCGKLAHYDDIHVALREVVDTQEHDMSHNKMWRLLVWIFLGNGGHEHKAWHRLKTMPCTLRYKPGVVQPLEVLRWVSTAVCHTGAVMRVIGSDGLDKKSRSAKARFLYLVHWHREVPRLVEAFHTSPGTFHAALCSLPGLRGELSRKELLIILGASKNPKMRSVGRASLPFGQGAKNGAMTFMGIKMFTGKAATEYYHDRLSRKCKRLSKTIGKLFPKLPAKMKSVELGDIEPCLCGAFIYAKQVERLRADERWKPGRAEDSWAAVAALPVPAGFLPYGRDGKPERRLGSKTPKTPKISYKEIHIANAPKGKLSRQKLFREWGLTGKWPEAARPKRVRKEGTLKKELNLDVVEGKAPGVAALFQESLEREDKNKKLSLPSWSKLTPEAAQAQRQAEKLLEEDPTVFQYDEILDDIKEEQGVESVSDRVRADAMQQKKRVGLHVPQGADAVGGTGKACKGISD</sequence>
<protein>
    <submittedName>
        <fullName evidence="1">Uncharacterized protein</fullName>
    </submittedName>
</protein>
<evidence type="ECO:0000313" key="1">
    <source>
        <dbReference type="EMBL" id="CAE7209813.1"/>
    </source>
</evidence>
<accession>A0A812JM55</accession>
<proteinExistence type="predicted"/>
<dbReference type="Proteomes" id="UP000604046">
    <property type="component" value="Unassembled WGS sequence"/>
</dbReference>
<keyword evidence="2" id="KW-1185">Reference proteome</keyword>
<name>A0A812JM55_9DINO</name>
<comment type="caution">
    <text evidence="1">The sequence shown here is derived from an EMBL/GenBank/DDBJ whole genome shotgun (WGS) entry which is preliminary data.</text>
</comment>
<gene>
    <name evidence="1" type="ORF">SNAT2548_LOCUS6948</name>
</gene>
<evidence type="ECO:0000313" key="2">
    <source>
        <dbReference type="Proteomes" id="UP000604046"/>
    </source>
</evidence>